<protein>
    <recommendedName>
        <fullName evidence="5">Elongator complex protein 6</fullName>
    </recommendedName>
</protein>
<accession>A0AAI9SUL8</accession>
<comment type="pathway">
    <text evidence="1">tRNA modification; 5-methoxycarbonylmethyl-2-thiouridine-tRNA biosynthesis.</text>
</comment>
<comment type="caution">
    <text evidence="3">The sequence shown here is derived from an EMBL/GenBank/DDBJ whole genome shotgun (WGS) entry which is preliminary data.</text>
</comment>
<evidence type="ECO:0000313" key="3">
    <source>
        <dbReference type="EMBL" id="KAI3403373.1"/>
    </source>
</evidence>
<dbReference type="GO" id="GO:0033588">
    <property type="term" value="C:elongator holoenzyme complex"/>
    <property type="evidence" value="ECO:0007669"/>
    <property type="project" value="InterPro"/>
</dbReference>
<dbReference type="EMBL" id="JAHUZD010000127">
    <property type="protein sequence ID" value="KAI3403373.1"/>
    <property type="molecule type" value="Genomic_DNA"/>
</dbReference>
<sequence length="264" mass="30086">MSYDLKQDLVLFKNYVGLIPEIVPGKSYLSIITYNQSTSPNWLVNSLIENALIGTASLINQELKHVHHKSNVVLISFLHNENFYIKNCRKNGLDLTQISSFTFVDYFTHLFQQKIKDPNNASEDVKGLFDIKVEPNSVIIIDAPETLLYSTNISSNDLLSCLLKLNKKCYQMYITSCKNSPQLVDYAVNEIINPTYKITDFITKLLFRSHLNITLEPLATGRAKDITGSLVVSRGVLPYDSLVVNEREYAYNITKDSNVKIFFR</sequence>
<evidence type="ECO:0008006" key="5">
    <source>
        <dbReference type="Google" id="ProtNLM"/>
    </source>
</evidence>
<name>A0AAI9SUL8_9ASCO</name>
<evidence type="ECO:0000256" key="1">
    <source>
        <dbReference type="ARBA" id="ARBA00005043"/>
    </source>
</evidence>
<dbReference type="Proteomes" id="UP001202479">
    <property type="component" value="Unassembled WGS sequence"/>
</dbReference>
<dbReference type="PANTHER" id="PTHR16184">
    <property type="entry name" value="ELONGATOR COMPLEX PROTEIN 6"/>
    <property type="match status" value="1"/>
</dbReference>
<dbReference type="RefSeq" id="XP_049179120.1">
    <property type="nucleotide sequence ID" value="XM_049325165.1"/>
</dbReference>
<organism evidence="3 4">
    <name type="scientific">Candida oxycetoniae</name>
    <dbReference type="NCBI Taxonomy" id="497107"/>
    <lineage>
        <taxon>Eukaryota</taxon>
        <taxon>Fungi</taxon>
        <taxon>Dikarya</taxon>
        <taxon>Ascomycota</taxon>
        <taxon>Saccharomycotina</taxon>
        <taxon>Pichiomycetes</taxon>
        <taxon>Debaryomycetaceae</taxon>
        <taxon>Candida/Lodderomyces clade</taxon>
        <taxon>Candida</taxon>
    </lineage>
</organism>
<dbReference type="PANTHER" id="PTHR16184:SF6">
    <property type="entry name" value="ELONGATOR COMPLEX PROTEIN 6"/>
    <property type="match status" value="1"/>
</dbReference>
<comment type="similarity">
    <text evidence="2">Belongs to the ELP6 family.</text>
</comment>
<dbReference type="CDD" id="cd19495">
    <property type="entry name" value="Elp6"/>
    <property type="match status" value="1"/>
</dbReference>
<evidence type="ECO:0000313" key="4">
    <source>
        <dbReference type="Proteomes" id="UP001202479"/>
    </source>
</evidence>
<gene>
    <name evidence="3" type="ORF">KGF56_003794</name>
</gene>
<proteinExistence type="inferred from homology"/>
<keyword evidence="4" id="KW-1185">Reference proteome</keyword>
<dbReference type="GO" id="GO:0002098">
    <property type="term" value="P:tRNA wobble uridine modification"/>
    <property type="evidence" value="ECO:0007669"/>
    <property type="project" value="InterPro"/>
</dbReference>
<dbReference type="Gene3D" id="3.40.50.300">
    <property type="entry name" value="P-loop containing nucleotide triphosphate hydrolases"/>
    <property type="match status" value="1"/>
</dbReference>
<dbReference type="InterPro" id="IPR027417">
    <property type="entry name" value="P-loop_NTPase"/>
</dbReference>
<reference evidence="3" key="1">
    <citation type="journal article" date="2022" name="DNA Res.">
        <title>Genome analysis of five recently described species of the CUG-Ser clade uncovers Candida theae as a new hybrid lineage with pathogenic potential in the Candida parapsilosis species complex.</title>
        <authorList>
            <person name="Mixao V."/>
            <person name="Del Olmo V."/>
            <person name="Hegedusova E."/>
            <person name="Saus E."/>
            <person name="Pryszcz L."/>
            <person name="Cillingova A."/>
            <person name="Nosek J."/>
            <person name="Gabaldon T."/>
        </authorList>
    </citation>
    <scope>NUCLEOTIDE SEQUENCE</scope>
    <source>
        <strain evidence="3">CBS 10844</strain>
    </source>
</reference>
<dbReference type="GeneID" id="73381409"/>
<dbReference type="AlphaFoldDB" id="A0AAI9SUL8"/>
<evidence type="ECO:0000256" key="2">
    <source>
        <dbReference type="ARBA" id="ARBA00008837"/>
    </source>
</evidence>
<dbReference type="InterPro" id="IPR018627">
    <property type="entry name" value="ELP6"/>
</dbReference>